<name>A0A3G7TRA3_9PSED</name>
<evidence type="ECO:0000313" key="4">
    <source>
        <dbReference type="Proteomes" id="UP000268048"/>
    </source>
</evidence>
<reference evidence="3 4" key="1">
    <citation type="submission" date="2018-03" db="EMBL/GenBank/DDBJ databases">
        <title>Diversity of phytobeneficial traits revealed by whole-genome analysis of worldwide-isolated phenazine-producing Pseudomonas spp.</title>
        <authorList>
            <person name="Biessy A."/>
            <person name="Novinscak A."/>
            <person name="Blom J."/>
            <person name="Leger G."/>
            <person name="Thomashow L.S."/>
            <person name="Cazorla F.M."/>
            <person name="Josic D."/>
            <person name="Filion M."/>
        </authorList>
    </citation>
    <scope>NUCLEOTIDE SEQUENCE [LARGE SCALE GENOMIC DNA]</scope>
    <source>
        <strain evidence="3 4">B25</strain>
    </source>
</reference>
<dbReference type="AlphaFoldDB" id="A0A3G7TRA3"/>
<keyword evidence="2" id="KW-0732">Signal</keyword>
<gene>
    <name evidence="3" type="ORF">C4K04_3280</name>
</gene>
<accession>A0A3G7TRA3</accession>
<evidence type="ECO:0000256" key="2">
    <source>
        <dbReference type="SAM" id="SignalP"/>
    </source>
</evidence>
<protein>
    <submittedName>
        <fullName evidence="3">Fap</fullName>
    </submittedName>
</protein>
<dbReference type="EMBL" id="CP027753">
    <property type="protein sequence ID" value="AZE48952.1"/>
    <property type="molecule type" value="Genomic_DNA"/>
</dbReference>
<evidence type="ECO:0000313" key="3">
    <source>
        <dbReference type="EMBL" id="AZE48952.1"/>
    </source>
</evidence>
<feature type="chain" id="PRO_5018314742" evidence="2">
    <location>
        <begin position="29"/>
        <end position="153"/>
    </location>
</feature>
<dbReference type="PROSITE" id="PS51257">
    <property type="entry name" value="PROKAR_LIPOPROTEIN"/>
    <property type="match status" value="1"/>
</dbReference>
<sequence length="153" mass="15439">MENRNSALTHLLLIGCAISSLLSLPVQAAGDIRDGRIVLDRDVQPHTVGRPPLRPDPYPTTVNANPSARVKQMTSNTELSDGDFAGVSSGSTISSSVMPNGVNLQGLNTVANPNGMAGMSAGHGGGSGGAISATINRSLNSGLAPLGRLAGGQ</sequence>
<evidence type="ECO:0000256" key="1">
    <source>
        <dbReference type="SAM" id="MobiDB-lite"/>
    </source>
</evidence>
<dbReference type="RefSeq" id="WP_124320799.1">
    <property type="nucleotide sequence ID" value="NZ_CP027753.1"/>
</dbReference>
<feature type="region of interest" description="Disordered" evidence="1">
    <location>
        <begin position="45"/>
        <end position="65"/>
    </location>
</feature>
<dbReference type="Proteomes" id="UP000268048">
    <property type="component" value="Chromosome"/>
</dbReference>
<organism evidence="3 4">
    <name type="scientific">Pseudomonas chlororaphis</name>
    <dbReference type="NCBI Taxonomy" id="587753"/>
    <lineage>
        <taxon>Bacteria</taxon>
        <taxon>Pseudomonadati</taxon>
        <taxon>Pseudomonadota</taxon>
        <taxon>Gammaproteobacteria</taxon>
        <taxon>Pseudomonadales</taxon>
        <taxon>Pseudomonadaceae</taxon>
        <taxon>Pseudomonas</taxon>
    </lineage>
</organism>
<feature type="signal peptide" evidence="2">
    <location>
        <begin position="1"/>
        <end position="28"/>
    </location>
</feature>
<proteinExistence type="predicted"/>